<dbReference type="RefSeq" id="WP_116573800.1">
    <property type="nucleotide sequence ID" value="NZ_QDGZ01000009.1"/>
</dbReference>
<feature type="domain" description="Tautomerase cis-CaaD-like" evidence="1">
    <location>
        <begin position="1"/>
        <end position="153"/>
    </location>
</feature>
<dbReference type="Gene3D" id="3.30.429.10">
    <property type="entry name" value="Macrophage Migration Inhibitory Factor"/>
    <property type="match status" value="1"/>
</dbReference>
<dbReference type="Proteomes" id="UP000246018">
    <property type="component" value="Unassembled WGS sequence"/>
</dbReference>
<sequence length="163" mass="18898">MPLWQLYTPENAYTREEKADMARKITDIYSSDFTQENLGFVLPRFYTSVLFHEVKADDYYVGGESRSQFVQIEVVHIARTVATAAAKAGTSEEESLRRYFEKMEEVLKPYLADRGYEVEFHAEPAPFETWRIDFMVPPEPWSADEELWGKENKASAYGPYLTA</sequence>
<reference evidence="2 3" key="1">
    <citation type="submission" date="2018-04" db="EMBL/GenBank/DDBJ databases">
        <title>Genome of Nocardioides gansuensis WSJ-1.</title>
        <authorList>
            <person name="Wu S."/>
            <person name="Wang G."/>
        </authorList>
    </citation>
    <scope>NUCLEOTIDE SEQUENCE [LARGE SCALE GENOMIC DNA]</scope>
    <source>
        <strain evidence="2 3">WSJ-1</strain>
    </source>
</reference>
<gene>
    <name evidence="2" type="ORF">DDE18_18700</name>
</gene>
<dbReference type="OrthoDB" id="7595039at2"/>
<proteinExistence type="predicted"/>
<evidence type="ECO:0000259" key="1">
    <source>
        <dbReference type="Pfam" id="PF14832"/>
    </source>
</evidence>
<dbReference type="InterPro" id="IPR014347">
    <property type="entry name" value="Tautomerase/MIF_sf"/>
</dbReference>
<organism evidence="2 3">
    <name type="scientific">Nocardioides gansuensis</name>
    <dbReference type="NCBI Taxonomy" id="2138300"/>
    <lineage>
        <taxon>Bacteria</taxon>
        <taxon>Bacillati</taxon>
        <taxon>Actinomycetota</taxon>
        <taxon>Actinomycetes</taxon>
        <taxon>Propionibacteriales</taxon>
        <taxon>Nocardioidaceae</taxon>
        <taxon>Nocardioides</taxon>
    </lineage>
</organism>
<dbReference type="InterPro" id="IPR028116">
    <property type="entry name" value="Cis-CaaD-like"/>
</dbReference>
<accession>A0A2T8F651</accession>
<dbReference type="EMBL" id="QDGZ01000009">
    <property type="protein sequence ID" value="PVG81183.1"/>
    <property type="molecule type" value="Genomic_DNA"/>
</dbReference>
<dbReference type="AlphaFoldDB" id="A0A2T8F651"/>
<evidence type="ECO:0000313" key="2">
    <source>
        <dbReference type="EMBL" id="PVG81183.1"/>
    </source>
</evidence>
<dbReference type="SUPFAM" id="SSF55331">
    <property type="entry name" value="Tautomerase/MIF"/>
    <property type="match status" value="1"/>
</dbReference>
<protein>
    <recommendedName>
        <fullName evidence="1">Tautomerase cis-CaaD-like domain-containing protein</fullName>
    </recommendedName>
</protein>
<evidence type="ECO:0000313" key="3">
    <source>
        <dbReference type="Proteomes" id="UP000246018"/>
    </source>
</evidence>
<comment type="caution">
    <text evidence="2">The sequence shown here is derived from an EMBL/GenBank/DDBJ whole genome shotgun (WGS) entry which is preliminary data.</text>
</comment>
<keyword evidence="3" id="KW-1185">Reference proteome</keyword>
<name>A0A2T8F651_9ACTN</name>
<dbReference type="Pfam" id="PF14832">
    <property type="entry name" value="Tautomerase_3"/>
    <property type="match status" value="1"/>
</dbReference>